<keyword evidence="2" id="KW-1185">Reference proteome</keyword>
<sequence>MIWGFPGAVTEKRLPIISGDDLNIFKTVEMRLWIHIINSIHVRLGYSVVTA</sequence>
<dbReference type="AlphaFoldDB" id="A0A1K1QYI7"/>
<proteinExistence type="predicted"/>
<evidence type="ECO:0000313" key="2">
    <source>
        <dbReference type="Proteomes" id="UP000182248"/>
    </source>
</evidence>
<gene>
    <name evidence="1" type="ORF">SAMN02927921_02980</name>
</gene>
<reference evidence="1 2" key="1">
    <citation type="submission" date="2016-11" db="EMBL/GenBank/DDBJ databases">
        <authorList>
            <person name="Jaros S."/>
            <person name="Januszkiewicz K."/>
            <person name="Wedrychowicz H."/>
        </authorList>
    </citation>
    <scope>NUCLEOTIDE SEQUENCE [LARGE SCALE GENOMIC DNA]</scope>
    <source>
        <strain evidence="1 2">CGMCC 1.12145</strain>
    </source>
</reference>
<evidence type="ECO:0000313" key="1">
    <source>
        <dbReference type="EMBL" id="SFW64837.1"/>
    </source>
</evidence>
<name>A0A1K1QYI7_9FLAO</name>
<dbReference type="EMBL" id="FPJE01000016">
    <property type="protein sequence ID" value="SFW64837.1"/>
    <property type="molecule type" value="Genomic_DNA"/>
</dbReference>
<dbReference type="Proteomes" id="UP000182248">
    <property type="component" value="Unassembled WGS sequence"/>
</dbReference>
<accession>A0A1K1QYI7</accession>
<organism evidence="1 2">
    <name type="scientific">Sinomicrobium oceani</name>
    <dbReference type="NCBI Taxonomy" id="1150368"/>
    <lineage>
        <taxon>Bacteria</taxon>
        <taxon>Pseudomonadati</taxon>
        <taxon>Bacteroidota</taxon>
        <taxon>Flavobacteriia</taxon>
        <taxon>Flavobacteriales</taxon>
        <taxon>Flavobacteriaceae</taxon>
        <taxon>Sinomicrobium</taxon>
    </lineage>
</organism>
<protein>
    <submittedName>
        <fullName evidence="1">Uncharacterized protein</fullName>
    </submittedName>
</protein>